<reference evidence="2" key="1">
    <citation type="journal article" date="2019" name="Int. J. Syst. Evol. Microbiol.">
        <title>The Global Catalogue of Microorganisms (GCM) 10K type strain sequencing project: providing services to taxonomists for standard genome sequencing and annotation.</title>
        <authorList>
            <consortium name="The Broad Institute Genomics Platform"/>
            <consortium name="The Broad Institute Genome Sequencing Center for Infectious Disease"/>
            <person name="Wu L."/>
            <person name="Ma J."/>
        </authorList>
    </citation>
    <scope>NUCLEOTIDE SEQUENCE [LARGE SCALE GENOMIC DNA]</scope>
    <source>
        <strain evidence="2">JCM 31405</strain>
    </source>
</reference>
<protein>
    <submittedName>
        <fullName evidence="1">Uncharacterized protein</fullName>
    </submittedName>
</protein>
<comment type="caution">
    <text evidence="1">The sequence shown here is derived from an EMBL/GenBank/DDBJ whole genome shotgun (WGS) entry which is preliminary data.</text>
</comment>
<dbReference type="Proteomes" id="UP000644548">
    <property type="component" value="Unassembled WGS sequence"/>
</dbReference>
<proteinExistence type="predicted"/>
<name>A0ABQ2SA95_9DEIO</name>
<evidence type="ECO:0000313" key="2">
    <source>
        <dbReference type="Proteomes" id="UP000644548"/>
    </source>
</evidence>
<keyword evidence="2" id="KW-1185">Reference proteome</keyword>
<sequence>MPDPNPPAPVPSTPPGMERFTLTVTRARVSSAGHVLRPGRPHPITVLDYGNGTFELEDGSCFQSVSGHWATRDALVPGATFFVGKNDEYLYTVTSGSPVSAPRPPTELDGR</sequence>
<gene>
    <name evidence="1" type="ORF">GCM10008960_32330</name>
</gene>
<organism evidence="1 2">
    <name type="scientific">Deinococcus sedimenti</name>
    <dbReference type="NCBI Taxonomy" id="1867090"/>
    <lineage>
        <taxon>Bacteria</taxon>
        <taxon>Thermotogati</taxon>
        <taxon>Deinococcota</taxon>
        <taxon>Deinococci</taxon>
        <taxon>Deinococcales</taxon>
        <taxon>Deinococcaceae</taxon>
        <taxon>Deinococcus</taxon>
    </lineage>
</organism>
<dbReference type="EMBL" id="BMQN01000011">
    <property type="protein sequence ID" value="GGS03241.1"/>
    <property type="molecule type" value="Genomic_DNA"/>
</dbReference>
<accession>A0ABQ2SA95</accession>
<evidence type="ECO:0000313" key="1">
    <source>
        <dbReference type="EMBL" id="GGS03241.1"/>
    </source>
</evidence>